<gene>
    <name evidence="1" type="ORF">M5K25_013022</name>
</gene>
<name>A0ABD0UY98_DENTH</name>
<dbReference type="AlphaFoldDB" id="A0ABD0UY98"/>
<proteinExistence type="predicted"/>
<evidence type="ECO:0000313" key="2">
    <source>
        <dbReference type="Proteomes" id="UP001552299"/>
    </source>
</evidence>
<dbReference type="Proteomes" id="UP001552299">
    <property type="component" value="Unassembled WGS sequence"/>
</dbReference>
<comment type="caution">
    <text evidence="1">The sequence shown here is derived from an EMBL/GenBank/DDBJ whole genome shotgun (WGS) entry which is preliminary data.</text>
</comment>
<keyword evidence="2" id="KW-1185">Reference proteome</keyword>
<reference evidence="1 2" key="1">
    <citation type="journal article" date="2024" name="Plant Biotechnol. J.">
        <title>Dendrobium thyrsiflorum genome and its molecular insights into genes involved in important horticultural traits.</title>
        <authorList>
            <person name="Chen B."/>
            <person name="Wang J.Y."/>
            <person name="Zheng P.J."/>
            <person name="Li K.L."/>
            <person name="Liang Y.M."/>
            <person name="Chen X.F."/>
            <person name="Zhang C."/>
            <person name="Zhao X."/>
            <person name="He X."/>
            <person name="Zhang G.Q."/>
            <person name="Liu Z.J."/>
            <person name="Xu Q."/>
        </authorList>
    </citation>
    <scope>NUCLEOTIDE SEQUENCE [LARGE SCALE GENOMIC DNA]</scope>
    <source>
        <strain evidence="1">GZMU011</strain>
    </source>
</reference>
<sequence length="219" mass="24020">MGCFVQGYLVDRGFDAIGEHTGDDHDRNIMVPFCGKPSGSEGPGRDRLPTVPFDGKTIGPLFCSSLLQFTENFGSLPASPPLGGNFRSHSLPTTESRVWGLQVYLSERGAVVSPQAGTYEYPFLAVGAAPVSHPTALEKSAYRRFAGPSRMPKKKLLDHPLRHKHRDALPPTTSAELRDLAEEAANGRKLPSQRASSRRLLRSKCRNFCTTGRESRRLS</sequence>
<organism evidence="1 2">
    <name type="scientific">Dendrobium thyrsiflorum</name>
    <name type="common">Pinecone-like raceme dendrobium</name>
    <name type="synonym">Orchid</name>
    <dbReference type="NCBI Taxonomy" id="117978"/>
    <lineage>
        <taxon>Eukaryota</taxon>
        <taxon>Viridiplantae</taxon>
        <taxon>Streptophyta</taxon>
        <taxon>Embryophyta</taxon>
        <taxon>Tracheophyta</taxon>
        <taxon>Spermatophyta</taxon>
        <taxon>Magnoliopsida</taxon>
        <taxon>Liliopsida</taxon>
        <taxon>Asparagales</taxon>
        <taxon>Orchidaceae</taxon>
        <taxon>Epidendroideae</taxon>
        <taxon>Malaxideae</taxon>
        <taxon>Dendrobiinae</taxon>
        <taxon>Dendrobium</taxon>
    </lineage>
</organism>
<protein>
    <submittedName>
        <fullName evidence="1">Uncharacterized protein</fullName>
    </submittedName>
</protein>
<accession>A0ABD0UY98</accession>
<evidence type="ECO:0000313" key="1">
    <source>
        <dbReference type="EMBL" id="KAL0917914.1"/>
    </source>
</evidence>
<dbReference type="EMBL" id="JANQDX010000010">
    <property type="protein sequence ID" value="KAL0917914.1"/>
    <property type="molecule type" value="Genomic_DNA"/>
</dbReference>